<name>A0A0E0NLE1_ORYRU</name>
<keyword evidence="4" id="KW-0479">Metal-binding</keyword>
<evidence type="ECO:0000256" key="4">
    <source>
        <dbReference type="ARBA" id="ARBA00022723"/>
    </source>
</evidence>
<comment type="catalytic activity">
    <reaction evidence="1">
        <text>S-ubiquitinyl-[E2 ubiquitin-conjugating enzyme]-L-cysteine + [acceptor protein]-L-lysine = [E2 ubiquitin-conjugating enzyme]-L-cysteine + N(6)-ubiquitinyl-[acceptor protein]-L-lysine.</text>
        <dbReference type="EC" id="2.3.2.27"/>
    </reaction>
</comment>
<keyword evidence="8" id="KW-0812">Transmembrane</keyword>
<dbReference type="EnsemblPlants" id="ORUFI02G35360.1">
    <property type="protein sequence ID" value="ORUFI02G35360.1"/>
    <property type="gene ID" value="ORUFI02G35360"/>
</dbReference>
<keyword evidence="7" id="KW-0862">Zinc</keyword>
<dbReference type="GO" id="GO:0061630">
    <property type="term" value="F:ubiquitin protein ligase activity"/>
    <property type="evidence" value="ECO:0007669"/>
    <property type="project" value="UniProtKB-EC"/>
</dbReference>
<dbReference type="Proteomes" id="UP000008022">
    <property type="component" value="Unassembled WGS sequence"/>
</dbReference>
<keyword evidence="3" id="KW-0808">Transferase</keyword>
<dbReference type="GO" id="GO:0008270">
    <property type="term" value="F:zinc ion binding"/>
    <property type="evidence" value="ECO:0007669"/>
    <property type="project" value="UniProtKB-KW"/>
</dbReference>
<evidence type="ECO:0000256" key="5">
    <source>
        <dbReference type="ARBA" id="ARBA00022771"/>
    </source>
</evidence>
<evidence type="ECO:0000256" key="1">
    <source>
        <dbReference type="ARBA" id="ARBA00000900"/>
    </source>
</evidence>
<sequence>MSSTMPAQGGVRHHRTCRMYWCYQCGRAIRIISYPSTDVFCPRCFGREQTIVRWGPFSWMWPPRGLEDPDDGWEYGRRGRPEAGDAGGNDMTALQSFVLVATCVFFFSFLT</sequence>
<evidence type="ECO:0000256" key="2">
    <source>
        <dbReference type="ARBA" id="ARBA00012483"/>
    </source>
</evidence>
<dbReference type="InterPro" id="IPR039525">
    <property type="entry name" value="RNF126-like_zinc-ribbon"/>
</dbReference>
<proteinExistence type="predicted"/>
<keyword evidence="6" id="KW-0833">Ubl conjugation pathway</keyword>
<evidence type="ECO:0000259" key="9">
    <source>
        <dbReference type="Pfam" id="PF14369"/>
    </source>
</evidence>
<accession>A0A0E0NLE1</accession>
<evidence type="ECO:0000256" key="8">
    <source>
        <dbReference type="SAM" id="Phobius"/>
    </source>
</evidence>
<evidence type="ECO:0000256" key="7">
    <source>
        <dbReference type="ARBA" id="ARBA00022833"/>
    </source>
</evidence>
<dbReference type="AlphaFoldDB" id="A0A0E0NLE1"/>
<reference evidence="11" key="1">
    <citation type="submission" date="2013-06" db="EMBL/GenBank/DDBJ databases">
        <authorList>
            <person name="Zhao Q."/>
        </authorList>
    </citation>
    <scope>NUCLEOTIDE SEQUENCE</scope>
    <source>
        <strain evidence="11">cv. W1943</strain>
    </source>
</reference>
<protein>
    <recommendedName>
        <fullName evidence="2">RING-type E3 ubiquitin transferase</fullName>
        <ecNumber evidence="2">2.3.2.27</ecNumber>
    </recommendedName>
</protein>
<dbReference type="Pfam" id="PF14369">
    <property type="entry name" value="Zn_ribbon_19"/>
    <property type="match status" value="1"/>
</dbReference>
<keyword evidence="11" id="KW-1185">Reference proteome</keyword>
<reference evidence="10" key="2">
    <citation type="submission" date="2015-06" db="UniProtKB">
        <authorList>
            <consortium name="EnsemblPlants"/>
        </authorList>
    </citation>
    <scope>IDENTIFICATION</scope>
</reference>
<evidence type="ECO:0000256" key="6">
    <source>
        <dbReference type="ARBA" id="ARBA00022786"/>
    </source>
</evidence>
<organism evidence="10 11">
    <name type="scientific">Oryza rufipogon</name>
    <name type="common">Brownbeard rice</name>
    <name type="synonym">Asian wild rice</name>
    <dbReference type="NCBI Taxonomy" id="4529"/>
    <lineage>
        <taxon>Eukaryota</taxon>
        <taxon>Viridiplantae</taxon>
        <taxon>Streptophyta</taxon>
        <taxon>Embryophyta</taxon>
        <taxon>Tracheophyta</taxon>
        <taxon>Spermatophyta</taxon>
        <taxon>Magnoliopsida</taxon>
        <taxon>Liliopsida</taxon>
        <taxon>Poales</taxon>
        <taxon>Poaceae</taxon>
        <taxon>BOP clade</taxon>
        <taxon>Oryzoideae</taxon>
        <taxon>Oryzeae</taxon>
        <taxon>Oryzinae</taxon>
        <taxon>Oryza</taxon>
    </lineage>
</organism>
<feature type="domain" description="E3 ubiquitin-protein ligase RNF126-like zinc-ribbon" evidence="9">
    <location>
        <begin position="19"/>
        <end position="46"/>
    </location>
</feature>
<keyword evidence="8" id="KW-1133">Transmembrane helix</keyword>
<evidence type="ECO:0000313" key="11">
    <source>
        <dbReference type="Proteomes" id="UP000008022"/>
    </source>
</evidence>
<dbReference type="EC" id="2.3.2.27" evidence="2"/>
<keyword evidence="8" id="KW-0472">Membrane</keyword>
<evidence type="ECO:0000256" key="3">
    <source>
        <dbReference type="ARBA" id="ARBA00022679"/>
    </source>
</evidence>
<keyword evidence="5" id="KW-0863">Zinc-finger</keyword>
<feature type="transmembrane region" description="Helical" evidence="8">
    <location>
        <begin position="93"/>
        <end position="110"/>
    </location>
</feature>
<dbReference type="STRING" id="4529.A0A0E0NLE1"/>
<dbReference type="Gramene" id="ORUFI02G35360.1">
    <property type="protein sequence ID" value="ORUFI02G35360.1"/>
    <property type="gene ID" value="ORUFI02G35360"/>
</dbReference>
<dbReference type="HOGENOM" id="CLU_2162564_0_0_1"/>
<evidence type="ECO:0000313" key="10">
    <source>
        <dbReference type="EnsemblPlants" id="ORUFI02G35360.1"/>
    </source>
</evidence>